<keyword evidence="2" id="KW-0560">Oxidoreductase</keyword>
<dbReference type="InterPro" id="IPR023074">
    <property type="entry name" value="HMG_CoA_Rdtase_cat_sf"/>
</dbReference>
<dbReference type="InterPro" id="IPR004553">
    <property type="entry name" value="HMG_CoA_Rdtase_bac-typ"/>
</dbReference>
<dbReference type="Proteomes" id="UP000005777">
    <property type="component" value="Unassembled WGS sequence"/>
</dbReference>
<comment type="similarity">
    <text evidence="1">Belongs to the HMG-CoA reductase family.</text>
</comment>
<organism evidence="4 5">
    <name type="scientific">Scardovia inopinata F0304</name>
    <dbReference type="NCBI Taxonomy" id="641146"/>
    <lineage>
        <taxon>Bacteria</taxon>
        <taxon>Bacillati</taxon>
        <taxon>Actinomycetota</taxon>
        <taxon>Actinomycetes</taxon>
        <taxon>Bifidobacteriales</taxon>
        <taxon>Bifidobacteriaceae</taxon>
        <taxon>Scardovia</taxon>
    </lineage>
</organism>
<comment type="caution">
    <text evidence="4">The sequence shown here is derived from an EMBL/GenBank/DDBJ whole genome shotgun (WGS) entry which is preliminary data.</text>
</comment>
<reference evidence="4 5" key="1">
    <citation type="submission" date="2012-01" db="EMBL/GenBank/DDBJ databases">
        <title>The Genome Sequence of Scardovia inopinata F0304.</title>
        <authorList>
            <consortium name="The Broad Institute Genome Sequencing Platform"/>
            <person name="Earl A."/>
            <person name="Ward D."/>
            <person name="Feldgarden M."/>
            <person name="Gevers D."/>
            <person name="Izard J."/>
            <person name="Baranova O.V."/>
            <person name="Blanton J.M."/>
            <person name="Tanner A.C."/>
            <person name="Dewhirst F.E."/>
            <person name="Young S.K."/>
            <person name="Zeng Q."/>
            <person name="Gargeya S."/>
            <person name="Fitzgerald M."/>
            <person name="Haas B."/>
            <person name="Abouelleil A."/>
            <person name="Alvarado L."/>
            <person name="Arachchi H.M."/>
            <person name="Berlin A."/>
            <person name="Chapman S.B."/>
            <person name="Gearin G."/>
            <person name="Goldberg J."/>
            <person name="Griggs A."/>
            <person name="Gujja S."/>
            <person name="Hansen M."/>
            <person name="Heiman D."/>
            <person name="Howarth C."/>
            <person name="Larimer J."/>
            <person name="Lui A."/>
            <person name="MacDonald P.J."/>
            <person name="McCowen C."/>
            <person name="Montmayeur A."/>
            <person name="Murphy C."/>
            <person name="Neiman D."/>
            <person name="Pearson M."/>
            <person name="Priest M."/>
            <person name="Roberts A."/>
            <person name="Saif S."/>
            <person name="Shea T."/>
            <person name="Sisk P."/>
            <person name="Stolte C."/>
            <person name="Sykes S."/>
            <person name="Wortman J."/>
            <person name="Nusbaum C."/>
            <person name="Birren B."/>
        </authorList>
    </citation>
    <scope>NUCLEOTIDE SEQUENCE [LARGE SCALE GENOMIC DNA]</scope>
    <source>
        <strain evidence="4 5">F0304</strain>
    </source>
</reference>
<evidence type="ECO:0000313" key="5">
    <source>
        <dbReference type="Proteomes" id="UP000005777"/>
    </source>
</evidence>
<evidence type="ECO:0000313" key="4">
    <source>
        <dbReference type="EMBL" id="EQW17314.1"/>
    </source>
</evidence>
<dbReference type="AlphaFoldDB" id="W1MXB3"/>
<sequence>MKFYQLSPEDRIKTLVGDDLLSPEDASALLTFRGLDDDIANNLIENQIGQFALPMGIVRNLAVNGRNYQVLMATEEPSVIAAANNGARIARLNGFVVASAPKRRLVTGEIVFGADSDQDADRIAQILRLNQDKIKAIADQAHPSILSYGGGLVEWQIECLRQAQPRGQVQVRERVQTWPREQAQPYEQIQGKSQLGGKYFVKLALHINTGDAMGANIVNTICEAVASASGSWVGRKALVAILTNRVDESQTVKASLEINPKTLKTKDLDGPSLARRIEKLSNLAFCDYDRAVTHNKGIMNGITASALATGNDTRALESAAHSYAAREGVYRPLSEWTVNEKGNLEGRLHMPLSLGTVGGATDSLPMAALAKRVSGAKSVGQFQCLLAALGLVQNLAALRALAGPGIQQGHMALHARSLAMAAGAQGAEISLVSNRLQDGDKSLERAKQILESVRARKNTETGETGKTGKKSEKGENNRNSEKGRKGE</sequence>
<dbReference type="Pfam" id="PF00368">
    <property type="entry name" value="HMG-CoA_red"/>
    <property type="match status" value="1"/>
</dbReference>
<dbReference type="eggNOG" id="COG1257">
    <property type="taxonomic scope" value="Bacteria"/>
</dbReference>
<evidence type="ECO:0000256" key="2">
    <source>
        <dbReference type="ARBA" id="ARBA00023002"/>
    </source>
</evidence>
<dbReference type="InterPro" id="IPR023076">
    <property type="entry name" value="HMG_CoA_Rdtase_CS"/>
</dbReference>
<name>W1MXB3_SCAIO</name>
<dbReference type="InterPro" id="IPR002202">
    <property type="entry name" value="HMG_CoA_Rdtase"/>
</dbReference>
<dbReference type="GO" id="GO:0015936">
    <property type="term" value="P:coenzyme A metabolic process"/>
    <property type="evidence" value="ECO:0007669"/>
    <property type="project" value="InterPro"/>
</dbReference>
<dbReference type="RefSeq" id="WP_040590487.1">
    <property type="nucleotide sequence ID" value="NZ_GG770225.1"/>
</dbReference>
<accession>W1MXB3</accession>
<evidence type="ECO:0000256" key="3">
    <source>
        <dbReference type="SAM" id="MobiDB-lite"/>
    </source>
</evidence>
<gene>
    <name evidence="4" type="ORF">HMPREF9020_01498</name>
</gene>
<dbReference type="PANTHER" id="PTHR10572:SF24">
    <property type="entry name" value="3-HYDROXY-3-METHYLGLUTARYL-COENZYME A REDUCTASE"/>
    <property type="match status" value="1"/>
</dbReference>
<dbReference type="PANTHER" id="PTHR10572">
    <property type="entry name" value="3-HYDROXY-3-METHYLGLUTARYL-COENZYME A REDUCTASE"/>
    <property type="match status" value="1"/>
</dbReference>
<dbReference type="CDD" id="cd00644">
    <property type="entry name" value="HMG-CoA_reductase_classII"/>
    <property type="match status" value="1"/>
</dbReference>
<dbReference type="SUPFAM" id="SSF56542">
    <property type="entry name" value="Substrate-binding domain of HMG-CoA reductase"/>
    <property type="match status" value="1"/>
</dbReference>
<dbReference type="HOGENOM" id="CLU_033422_0_0_11"/>
<dbReference type="PROSITE" id="PS00318">
    <property type="entry name" value="HMG_COA_REDUCTASE_2"/>
    <property type="match status" value="1"/>
</dbReference>
<dbReference type="Gene3D" id="3.90.770.10">
    <property type="entry name" value="3-hydroxy-3-methylglutaryl-coenzyme A Reductase, Chain A, domain 2"/>
    <property type="match status" value="2"/>
</dbReference>
<dbReference type="InterPro" id="IPR009029">
    <property type="entry name" value="HMG_CoA_Rdtase_sub-bd_dom_sf"/>
</dbReference>
<feature type="region of interest" description="Disordered" evidence="3">
    <location>
        <begin position="451"/>
        <end position="487"/>
    </location>
</feature>
<dbReference type="GO" id="GO:0004420">
    <property type="term" value="F:hydroxymethylglutaryl-CoA reductase (NADPH) activity"/>
    <property type="evidence" value="ECO:0007669"/>
    <property type="project" value="InterPro"/>
</dbReference>
<dbReference type="PROSITE" id="PS50065">
    <property type="entry name" value="HMG_COA_REDUCTASE_4"/>
    <property type="match status" value="1"/>
</dbReference>
<feature type="compositionally biased region" description="Basic and acidic residues" evidence="3">
    <location>
        <begin position="469"/>
        <end position="487"/>
    </location>
</feature>
<protein>
    <submittedName>
        <fullName evidence="4">Hydroxymethylglutaryl-CoA reductase, degradative</fullName>
    </submittedName>
</protein>
<dbReference type="SUPFAM" id="SSF55035">
    <property type="entry name" value="NAD-binding domain of HMG-CoA reductase"/>
    <property type="match status" value="1"/>
</dbReference>
<dbReference type="EMBL" id="ADCX01000003">
    <property type="protein sequence ID" value="EQW17314.1"/>
    <property type="molecule type" value="Genomic_DNA"/>
</dbReference>
<feature type="compositionally biased region" description="Basic and acidic residues" evidence="3">
    <location>
        <begin position="451"/>
        <end position="460"/>
    </location>
</feature>
<keyword evidence="5" id="KW-1185">Reference proteome</keyword>
<evidence type="ECO:0000256" key="1">
    <source>
        <dbReference type="ARBA" id="ARBA00007661"/>
    </source>
</evidence>
<dbReference type="Gene3D" id="1.10.8.660">
    <property type="match status" value="1"/>
</dbReference>
<proteinExistence type="inferred from homology"/>
<dbReference type="InterPro" id="IPR009023">
    <property type="entry name" value="HMG_CoA_Rdtase_NAD(P)-bd_sf"/>
</dbReference>